<feature type="coiled-coil region" evidence="1">
    <location>
        <begin position="24"/>
        <end position="51"/>
    </location>
</feature>
<evidence type="ECO:0000313" key="5">
    <source>
        <dbReference type="Proteomes" id="UP000321723"/>
    </source>
</evidence>
<dbReference type="EMBL" id="BJVQ01000012">
    <property type="protein sequence ID" value="GEL46179.1"/>
    <property type="molecule type" value="Genomic_DNA"/>
</dbReference>
<evidence type="ECO:0000313" key="3">
    <source>
        <dbReference type="EMBL" id="GEL46179.1"/>
    </source>
</evidence>
<reference evidence="3 5" key="1">
    <citation type="submission" date="2019-07" db="EMBL/GenBank/DDBJ databases">
        <title>Whole genome shotgun sequence of Cellulomonas hominis NBRC 16055.</title>
        <authorList>
            <person name="Hosoyama A."/>
            <person name="Uohara A."/>
            <person name="Ohji S."/>
            <person name="Ichikawa N."/>
        </authorList>
    </citation>
    <scope>NUCLEOTIDE SEQUENCE [LARGE SCALE GENOMIC DNA]</scope>
    <source>
        <strain evidence="3 5">NBRC 16055</strain>
    </source>
</reference>
<dbReference type="AlphaFoldDB" id="A0A511FA69"/>
<dbReference type="Pfam" id="PF21725">
    <property type="entry name" value="T7SS_signal"/>
    <property type="match status" value="1"/>
</dbReference>
<evidence type="ECO:0000256" key="1">
    <source>
        <dbReference type="SAM" id="Coils"/>
    </source>
</evidence>
<evidence type="ECO:0000313" key="4">
    <source>
        <dbReference type="EMBL" id="MBB5472087.1"/>
    </source>
</evidence>
<comment type="caution">
    <text evidence="3">The sequence shown here is derived from an EMBL/GenBank/DDBJ whole genome shotgun (WGS) entry which is preliminary data.</text>
</comment>
<sequence length="477" mass="50095">MTATSLGATLATCSDPTVLVPGSAAALRGDADLLEQQSRALAQQAEDLRGAHPTTWTGDAADGWAGRREQFAQTLDAVSQIHAAAGSTLLLHAQTLEWAQGVAGTAVRLYQRGRALREAEVGPSGAMLTGRGGVAADSGSGLRDLAERTLDSAQDEVAASARAAAAVLDELSAGLRDGRWHLGEFAQGMWSWVTGITDMLVKFNSLRLLIDPEGLMRDGAAMWQGGLDTYASLTEDPIGTSEQLAQLDLLRDRPAQWWGQLAPDLALTAAGGAGAASRALRGLSAAEEIAAGGRAAAATGGLAERLHWTIPDPAYRAIEPDWGVSFFSRDIVEFYTGSESRLGSGRGAFFHMTAEDAMQLQTPHDVLRGTGFAPSIEDAVIVRPAPDGPEVFGIAFPREGLAPRVPELVDAAGHPHYLEGGHTALKIEDAPGHPGTGGYLVNPTREFVLDGAPPVPDGSLLFQLGPDGTWLPLRRFP</sequence>
<protein>
    <submittedName>
        <fullName evidence="4">Uncharacterized protein YukE</fullName>
    </submittedName>
</protein>
<dbReference type="RefSeq" id="WP_146835388.1">
    <property type="nucleotide sequence ID" value="NZ_BJVQ01000012.1"/>
</dbReference>
<dbReference type="Proteomes" id="UP000564629">
    <property type="component" value="Unassembled WGS sequence"/>
</dbReference>
<feature type="domain" description="Putative T7SS secretion signal" evidence="2">
    <location>
        <begin position="9"/>
        <end position="119"/>
    </location>
</feature>
<reference evidence="4 6" key="2">
    <citation type="submission" date="2020-08" db="EMBL/GenBank/DDBJ databases">
        <title>Sequencing the genomes of 1000 actinobacteria strains.</title>
        <authorList>
            <person name="Klenk H.-P."/>
        </authorList>
    </citation>
    <scope>NUCLEOTIDE SEQUENCE [LARGE SCALE GENOMIC DNA]</scope>
    <source>
        <strain evidence="4 6">DSM 9581</strain>
    </source>
</reference>
<proteinExistence type="predicted"/>
<organism evidence="3 5">
    <name type="scientific">Cellulomonas hominis</name>
    <dbReference type="NCBI Taxonomy" id="156981"/>
    <lineage>
        <taxon>Bacteria</taxon>
        <taxon>Bacillati</taxon>
        <taxon>Actinomycetota</taxon>
        <taxon>Actinomycetes</taxon>
        <taxon>Micrococcales</taxon>
        <taxon>Cellulomonadaceae</taxon>
        <taxon>Cellulomonas</taxon>
    </lineage>
</organism>
<accession>A0A511FA69</accession>
<dbReference type="EMBL" id="JACHDN010000001">
    <property type="protein sequence ID" value="MBB5472087.1"/>
    <property type="molecule type" value="Genomic_DNA"/>
</dbReference>
<dbReference type="OrthoDB" id="5069709at2"/>
<evidence type="ECO:0000313" key="6">
    <source>
        <dbReference type="Proteomes" id="UP000564629"/>
    </source>
</evidence>
<name>A0A511FA69_9CELL</name>
<keyword evidence="5" id="KW-1185">Reference proteome</keyword>
<keyword evidence="1" id="KW-0175">Coiled coil</keyword>
<dbReference type="InterPro" id="IPR049082">
    <property type="entry name" value="T7SS_signal"/>
</dbReference>
<evidence type="ECO:0000259" key="2">
    <source>
        <dbReference type="Pfam" id="PF21725"/>
    </source>
</evidence>
<gene>
    <name evidence="3" type="ORF">CHO01_12950</name>
    <name evidence="4" type="ORF">HNR08_000823</name>
</gene>
<dbReference type="Proteomes" id="UP000321723">
    <property type="component" value="Unassembled WGS sequence"/>
</dbReference>